<comment type="caution">
    <text evidence="2">The sequence shown here is derived from an EMBL/GenBank/DDBJ whole genome shotgun (WGS) entry which is preliminary data.</text>
</comment>
<evidence type="ECO:0000256" key="1">
    <source>
        <dbReference type="ARBA" id="ARBA00023002"/>
    </source>
</evidence>
<sequence>MMQPESQTIPLQEKQTAYDVMVIGAGQAGLALGYYLHLQNKNFLLVDAAPRLGDSWRNRYDSLRLFTPAEYCHLPGWPLQLPKGYYPSKNEIADYLEQYAAHFKLPVALQQEVISLTKEEGIFHIQTTSTSFLARQVVIATGPFQAPFIPEYPTAPSADLVQIHSAHYRSPAQIPAGKVLVVGAGNSGAQIAVELARTHEVHLSVKKPPRFSSLTKWGKSVFWWATKTKVLYASPSSFIGNRLRRDSDLIYGLELKELLQNKKVSLRPAITGFGQEHITFQDGTHTRFQSIVWATGFKPDYGWLQLPGALGSNGQPVHQQGISPVAGLFYLGLSWQRSRGSALLLGAGKDAQFIAEQLT</sequence>
<reference evidence="2 3" key="2">
    <citation type="submission" date="2019-09" db="EMBL/GenBank/DDBJ databases">
        <title>A bacterium isolated from glacier soil.</title>
        <authorList>
            <person name="Liu Q."/>
        </authorList>
    </citation>
    <scope>NUCLEOTIDE SEQUENCE [LARGE SCALE GENOMIC DNA]</scope>
    <source>
        <strain evidence="2 3">MDT1-10-3</strain>
    </source>
</reference>
<dbReference type="PRINTS" id="PR00469">
    <property type="entry name" value="PNDRDTASEII"/>
</dbReference>
<name>A0A5M8QRG7_9BACT</name>
<organism evidence="2 3">
    <name type="scientific">Rufibacter glacialis</name>
    <dbReference type="NCBI Taxonomy" id="1259555"/>
    <lineage>
        <taxon>Bacteria</taxon>
        <taxon>Pseudomonadati</taxon>
        <taxon>Bacteroidota</taxon>
        <taxon>Cytophagia</taxon>
        <taxon>Cytophagales</taxon>
        <taxon>Hymenobacteraceae</taxon>
        <taxon>Rufibacter</taxon>
    </lineage>
</organism>
<dbReference type="EMBL" id="VKKZ01000010">
    <property type="protein sequence ID" value="KAA6437256.1"/>
    <property type="molecule type" value="Genomic_DNA"/>
</dbReference>
<evidence type="ECO:0000313" key="2">
    <source>
        <dbReference type="EMBL" id="KAA6437256.1"/>
    </source>
</evidence>
<keyword evidence="1" id="KW-0560">Oxidoreductase</keyword>
<dbReference type="InterPro" id="IPR036188">
    <property type="entry name" value="FAD/NAD-bd_sf"/>
</dbReference>
<gene>
    <name evidence="2" type="ORF">FOE74_01795</name>
</gene>
<accession>A0A5M8QRG7</accession>
<dbReference type="SUPFAM" id="SSF51905">
    <property type="entry name" value="FAD/NAD(P)-binding domain"/>
    <property type="match status" value="2"/>
</dbReference>
<keyword evidence="2" id="KW-0503">Monooxygenase</keyword>
<dbReference type="GO" id="GO:0050660">
    <property type="term" value="F:flavin adenine dinucleotide binding"/>
    <property type="evidence" value="ECO:0007669"/>
    <property type="project" value="TreeGrafter"/>
</dbReference>
<dbReference type="InterPro" id="IPR050982">
    <property type="entry name" value="Auxin_biosynth/cation_transpt"/>
</dbReference>
<evidence type="ECO:0000313" key="3">
    <source>
        <dbReference type="Proteomes" id="UP000323866"/>
    </source>
</evidence>
<dbReference type="PRINTS" id="PR00368">
    <property type="entry name" value="FADPNR"/>
</dbReference>
<dbReference type="AlphaFoldDB" id="A0A5M8QRG7"/>
<dbReference type="Proteomes" id="UP000323866">
    <property type="component" value="Unassembled WGS sequence"/>
</dbReference>
<dbReference type="PANTHER" id="PTHR43539">
    <property type="entry name" value="FLAVIN-BINDING MONOOXYGENASE-LIKE PROTEIN (AFU_ORTHOLOGUE AFUA_4G09220)"/>
    <property type="match status" value="1"/>
</dbReference>
<protein>
    <submittedName>
        <fullName evidence="2">SidA/IucD/PvdA family monooxygenase</fullName>
    </submittedName>
</protein>
<dbReference type="Pfam" id="PF13738">
    <property type="entry name" value="Pyr_redox_3"/>
    <property type="match status" value="1"/>
</dbReference>
<dbReference type="OrthoDB" id="9778740at2"/>
<reference evidence="2 3" key="1">
    <citation type="submission" date="2019-07" db="EMBL/GenBank/DDBJ databases">
        <authorList>
            <person name="Qu J.-H."/>
        </authorList>
    </citation>
    <scope>NUCLEOTIDE SEQUENCE [LARGE SCALE GENOMIC DNA]</scope>
    <source>
        <strain evidence="2 3">MDT1-10-3</strain>
    </source>
</reference>
<dbReference type="PANTHER" id="PTHR43539:SF78">
    <property type="entry name" value="FLAVIN-CONTAINING MONOOXYGENASE"/>
    <property type="match status" value="1"/>
</dbReference>
<dbReference type="Gene3D" id="3.50.50.60">
    <property type="entry name" value="FAD/NAD(P)-binding domain"/>
    <property type="match status" value="1"/>
</dbReference>
<dbReference type="GO" id="GO:0004497">
    <property type="term" value="F:monooxygenase activity"/>
    <property type="evidence" value="ECO:0007669"/>
    <property type="project" value="UniProtKB-KW"/>
</dbReference>
<proteinExistence type="predicted"/>